<comment type="caution">
    <text evidence="1">The sequence shown here is derived from an EMBL/GenBank/DDBJ whole genome shotgun (WGS) entry which is preliminary data.</text>
</comment>
<sequence>MFFELNDYIWATNSRVVNFNVTDYTFDEATNALSFSFSMDVNGDYNQTGNDLSISGTVDVIVFERVTTSSE</sequence>
<dbReference type="OrthoDB" id="1430935at2"/>
<evidence type="ECO:0008006" key="3">
    <source>
        <dbReference type="Google" id="ProtNLM"/>
    </source>
</evidence>
<accession>A0A504JE21</accession>
<proteinExistence type="predicted"/>
<evidence type="ECO:0000313" key="1">
    <source>
        <dbReference type="EMBL" id="TPN85958.1"/>
    </source>
</evidence>
<protein>
    <recommendedName>
        <fullName evidence="3">YceI family protein</fullName>
    </recommendedName>
</protein>
<reference evidence="1 2" key="1">
    <citation type="submission" date="2019-06" db="EMBL/GenBank/DDBJ databases">
        <authorList>
            <person name="Meng X."/>
        </authorList>
    </citation>
    <scope>NUCLEOTIDE SEQUENCE [LARGE SCALE GENOMIC DNA]</scope>
    <source>
        <strain evidence="1 2">M625</strain>
    </source>
</reference>
<gene>
    <name evidence="1" type="ORF">FHK87_11800</name>
</gene>
<dbReference type="EMBL" id="VFWZ01000003">
    <property type="protein sequence ID" value="TPN85958.1"/>
    <property type="molecule type" value="Genomic_DNA"/>
</dbReference>
<organism evidence="1 2">
    <name type="scientific">Aquimarina algicola</name>
    <dbReference type="NCBI Taxonomy" id="2589995"/>
    <lineage>
        <taxon>Bacteria</taxon>
        <taxon>Pseudomonadati</taxon>
        <taxon>Bacteroidota</taxon>
        <taxon>Flavobacteriia</taxon>
        <taxon>Flavobacteriales</taxon>
        <taxon>Flavobacteriaceae</taxon>
        <taxon>Aquimarina</taxon>
    </lineage>
</organism>
<evidence type="ECO:0000313" key="2">
    <source>
        <dbReference type="Proteomes" id="UP000315540"/>
    </source>
</evidence>
<dbReference type="AlphaFoldDB" id="A0A504JE21"/>
<keyword evidence="2" id="KW-1185">Reference proteome</keyword>
<name>A0A504JE21_9FLAO</name>
<dbReference type="Proteomes" id="UP000315540">
    <property type="component" value="Unassembled WGS sequence"/>
</dbReference>
<dbReference type="RefSeq" id="WP_140593076.1">
    <property type="nucleotide sequence ID" value="NZ_VFWZ01000003.1"/>
</dbReference>